<dbReference type="GO" id="GO:0009279">
    <property type="term" value="C:cell outer membrane"/>
    <property type="evidence" value="ECO:0007669"/>
    <property type="project" value="UniProtKB-SubCell"/>
</dbReference>
<protein>
    <submittedName>
        <fullName evidence="7">Outer membrane efflux protein</fullName>
    </submittedName>
</protein>
<evidence type="ECO:0000256" key="5">
    <source>
        <dbReference type="ARBA" id="ARBA00023136"/>
    </source>
</evidence>
<feature type="non-terminal residue" evidence="7">
    <location>
        <position position="350"/>
    </location>
</feature>
<comment type="caution">
    <text evidence="7">The sequence shown here is derived from an EMBL/GenBank/DDBJ whole genome shotgun (WGS) entry which is preliminary data.</text>
</comment>
<keyword evidence="2" id="KW-0813">Transport</keyword>
<proteinExistence type="predicted"/>
<reference evidence="7" key="1">
    <citation type="submission" date="2013-08" db="EMBL/GenBank/DDBJ databases">
        <authorList>
            <person name="Mendez C."/>
            <person name="Richter M."/>
            <person name="Ferrer M."/>
            <person name="Sanchez J."/>
        </authorList>
    </citation>
    <scope>NUCLEOTIDE SEQUENCE</scope>
</reference>
<evidence type="ECO:0000256" key="4">
    <source>
        <dbReference type="ARBA" id="ARBA00022692"/>
    </source>
</evidence>
<accession>T0Z1B5</accession>
<keyword evidence="5" id="KW-0472">Membrane</keyword>
<organism evidence="7">
    <name type="scientific">mine drainage metagenome</name>
    <dbReference type="NCBI Taxonomy" id="410659"/>
    <lineage>
        <taxon>unclassified sequences</taxon>
        <taxon>metagenomes</taxon>
        <taxon>ecological metagenomes</taxon>
    </lineage>
</organism>
<dbReference type="PANTHER" id="PTHR30026:SF21">
    <property type="entry name" value="SLR1270 PROTEIN"/>
    <property type="match status" value="1"/>
</dbReference>
<dbReference type="EMBL" id="AUZZ01007575">
    <property type="protein sequence ID" value="EQD41741.1"/>
    <property type="molecule type" value="Genomic_DNA"/>
</dbReference>
<keyword evidence="4" id="KW-0812">Transmembrane</keyword>
<sequence length="350" mass="37534">SQASYTRFGQTPELDVVTPASALRSGPIFKNDQYVSASVQVRLPLYSGGAIRNGIDAARAGLKGASATEHAVSADVKLEVADAYVAVLRAQRALGVTRESVTSLAAQVRDVRAKYQRQAVAKSDLLAARVALANAREQQVAADNTLAIARASYERLLGAPLDRVPHLDPRLPVFAVDSLPLAALLARALHSRQELRALGARAAALAARARVVDASRLPHIVALGGYTHFDNQILNHQNFSMVGLGFTWKLFDGGAAGNAADALRARSRAERQRLADLRSRIELAVRAAWLQLAAARAQIEASRAATAQAAENLRISRELYRVGLASNTQVLEAVTLRAEAARNYDDARLD</sequence>
<gene>
    <name evidence="7" type="ORF">B2A_10511</name>
</gene>
<evidence type="ECO:0000256" key="1">
    <source>
        <dbReference type="ARBA" id="ARBA00004442"/>
    </source>
</evidence>
<evidence type="ECO:0000256" key="3">
    <source>
        <dbReference type="ARBA" id="ARBA00022452"/>
    </source>
</evidence>
<comment type="subcellular location">
    <subcellularLocation>
        <location evidence="1">Cell outer membrane</location>
    </subcellularLocation>
</comment>
<dbReference type="AlphaFoldDB" id="T0Z1B5"/>
<keyword evidence="3" id="KW-1134">Transmembrane beta strand</keyword>
<dbReference type="Gene3D" id="1.20.1600.10">
    <property type="entry name" value="Outer membrane efflux proteins (OEP)"/>
    <property type="match status" value="1"/>
</dbReference>
<dbReference type="PANTHER" id="PTHR30026">
    <property type="entry name" value="OUTER MEMBRANE PROTEIN TOLC"/>
    <property type="match status" value="1"/>
</dbReference>
<dbReference type="GO" id="GO:0015562">
    <property type="term" value="F:efflux transmembrane transporter activity"/>
    <property type="evidence" value="ECO:0007669"/>
    <property type="project" value="InterPro"/>
</dbReference>
<reference evidence="7" key="2">
    <citation type="journal article" date="2014" name="ISME J.">
        <title>Microbial stratification in low pH oxic and suboxic macroscopic growths along an acid mine drainage.</title>
        <authorList>
            <person name="Mendez-Garcia C."/>
            <person name="Mesa V."/>
            <person name="Sprenger R.R."/>
            <person name="Richter M."/>
            <person name="Diez M.S."/>
            <person name="Solano J."/>
            <person name="Bargiela R."/>
            <person name="Golyshina O.V."/>
            <person name="Manteca A."/>
            <person name="Ramos J.L."/>
            <person name="Gallego J.R."/>
            <person name="Llorente I."/>
            <person name="Martins Dos Santos V.A."/>
            <person name="Jensen O.N."/>
            <person name="Pelaez A.I."/>
            <person name="Sanchez J."/>
            <person name="Ferrer M."/>
        </authorList>
    </citation>
    <scope>NUCLEOTIDE SEQUENCE</scope>
</reference>
<dbReference type="InterPro" id="IPR003423">
    <property type="entry name" value="OMP_efflux"/>
</dbReference>
<evidence type="ECO:0000256" key="6">
    <source>
        <dbReference type="ARBA" id="ARBA00023237"/>
    </source>
</evidence>
<dbReference type="SUPFAM" id="SSF56954">
    <property type="entry name" value="Outer membrane efflux proteins (OEP)"/>
    <property type="match status" value="1"/>
</dbReference>
<dbReference type="GO" id="GO:1990281">
    <property type="term" value="C:efflux pump complex"/>
    <property type="evidence" value="ECO:0007669"/>
    <property type="project" value="TreeGrafter"/>
</dbReference>
<keyword evidence="6" id="KW-0998">Cell outer membrane</keyword>
<dbReference type="InterPro" id="IPR051906">
    <property type="entry name" value="TolC-like"/>
</dbReference>
<evidence type="ECO:0000313" key="7">
    <source>
        <dbReference type="EMBL" id="EQD41741.1"/>
    </source>
</evidence>
<dbReference type="Pfam" id="PF02321">
    <property type="entry name" value="OEP"/>
    <property type="match status" value="2"/>
</dbReference>
<evidence type="ECO:0000256" key="2">
    <source>
        <dbReference type="ARBA" id="ARBA00022448"/>
    </source>
</evidence>
<name>T0Z1B5_9ZZZZ</name>
<feature type="non-terminal residue" evidence="7">
    <location>
        <position position="1"/>
    </location>
</feature>
<dbReference type="GO" id="GO:0015288">
    <property type="term" value="F:porin activity"/>
    <property type="evidence" value="ECO:0007669"/>
    <property type="project" value="TreeGrafter"/>
</dbReference>